<dbReference type="GO" id="GO:0006259">
    <property type="term" value="P:DNA metabolic process"/>
    <property type="evidence" value="ECO:0007669"/>
    <property type="project" value="UniProtKB-ARBA"/>
</dbReference>
<keyword evidence="2" id="KW-0269">Exonuclease</keyword>
<sequence length="245" mass="27934">MTIRVFDVETTDLEHREIIEAAYCTIDYTTDVMPMVDFTSAYLFTANELHYEQFAPTHPISLGAMSTHHIVESDLLFCEPSSSFKLPTDTAYLIGHNIDFDWKAAGEPDVKRICTLALSRWLFPDIDSHTLTSMMYYAFGEGIRDRVRGSHNAGVDVVNTAKLLIEFLIPKANAWLQEHKKREIADIERLWEVSEAARIPTVMAFGKHKGVSIKKLPVDYCEWILRQPDIDPYLVAAIKRKLGRA</sequence>
<dbReference type="SUPFAM" id="SSF53098">
    <property type="entry name" value="Ribonuclease H-like"/>
    <property type="match status" value="1"/>
</dbReference>
<dbReference type="GO" id="GO:0003676">
    <property type="term" value="F:nucleic acid binding"/>
    <property type="evidence" value="ECO:0007669"/>
    <property type="project" value="InterPro"/>
</dbReference>
<gene>
    <name evidence="4" type="ORF">BWK73_25515</name>
</gene>
<dbReference type="GO" id="GO:0004527">
    <property type="term" value="F:exonuclease activity"/>
    <property type="evidence" value="ECO:0007669"/>
    <property type="project" value="UniProtKB-KW"/>
</dbReference>
<organism evidence="4 5">
    <name type="scientific">Thiothrix lacustris</name>
    <dbReference type="NCBI Taxonomy" id="525917"/>
    <lineage>
        <taxon>Bacteria</taxon>
        <taxon>Pseudomonadati</taxon>
        <taxon>Pseudomonadota</taxon>
        <taxon>Gammaproteobacteria</taxon>
        <taxon>Thiotrichales</taxon>
        <taxon>Thiotrichaceae</taxon>
        <taxon>Thiothrix</taxon>
    </lineage>
</organism>
<dbReference type="AlphaFoldDB" id="A0A1Y1QLL5"/>
<protein>
    <recommendedName>
        <fullName evidence="3">Exonuclease domain-containing protein</fullName>
    </recommendedName>
</protein>
<evidence type="ECO:0000256" key="2">
    <source>
        <dbReference type="ARBA" id="ARBA00022839"/>
    </source>
</evidence>
<dbReference type="EMBL" id="MTEJ01000175">
    <property type="protein sequence ID" value="OQX08430.1"/>
    <property type="molecule type" value="Genomic_DNA"/>
</dbReference>
<evidence type="ECO:0000313" key="4">
    <source>
        <dbReference type="EMBL" id="OQX08430.1"/>
    </source>
</evidence>
<dbReference type="InterPro" id="IPR013520">
    <property type="entry name" value="Ribonucl_H"/>
</dbReference>
<dbReference type="SMART" id="SM00479">
    <property type="entry name" value="EXOIII"/>
    <property type="match status" value="1"/>
</dbReference>
<dbReference type="InterPro" id="IPR012337">
    <property type="entry name" value="RNaseH-like_sf"/>
</dbReference>
<dbReference type="CDD" id="cd06127">
    <property type="entry name" value="DEDDh"/>
    <property type="match status" value="1"/>
</dbReference>
<accession>A0A1Y1QLL5</accession>
<comment type="caution">
    <text evidence="4">The sequence shown here is derived from an EMBL/GenBank/DDBJ whole genome shotgun (WGS) entry which is preliminary data.</text>
</comment>
<evidence type="ECO:0000256" key="1">
    <source>
        <dbReference type="ARBA" id="ARBA00022722"/>
    </source>
</evidence>
<reference evidence="4 5" key="1">
    <citation type="submission" date="2017-01" db="EMBL/GenBank/DDBJ databases">
        <title>Novel large sulfur bacteria in the metagenomes of groundwater-fed chemosynthetic microbial mats in the Lake Huron basin.</title>
        <authorList>
            <person name="Sharrar A.M."/>
            <person name="Flood B.E."/>
            <person name="Bailey J.V."/>
            <person name="Jones D.S."/>
            <person name="Biddanda B."/>
            <person name="Ruberg S.A."/>
            <person name="Marcus D.N."/>
            <person name="Dick G.J."/>
        </authorList>
    </citation>
    <scope>NUCLEOTIDE SEQUENCE [LARGE SCALE GENOMIC DNA]</scope>
    <source>
        <strain evidence="4">A8</strain>
    </source>
</reference>
<dbReference type="Gene3D" id="3.30.420.10">
    <property type="entry name" value="Ribonuclease H-like superfamily/Ribonuclease H"/>
    <property type="match status" value="1"/>
</dbReference>
<name>A0A1Y1QLL5_9GAMM</name>
<evidence type="ECO:0000313" key="5">
    <source>
        <dbReference type="Proteomes" id="UP000192491"/>
    </source>
</evidence>
<dbReference type="Proteomes" id="UP000192491">
    <property type="component" value="Unassembled WGS sequence"/>
</dbReference>
<feature type="domain" description="Exonuclease" evidence="3">
    <location>
        <begin position="2"/>
        <end position="173"/>
    </location>
</feature>
<keyword evidence="1" id="KW-0540">Nuclease</keyword>
<evidence type="ECO:0000259" key="3">
    <source>
        <dbReference type="SMART" id="SM00479"/>
    </source>
</evidence>
<proteinExistence type="predicted"/>
<keyword evidence="2" id="KW-0378">Hydrolase</keyword>
<dbReference type="InterPro" id="IPR036397">
    <property type="entry name" value="RNaseH_sf"/>
</dbReference>